<dbReference type="InterPro" id="IPR041698">
    <property type="entry name" value="Methyltransf_25"/>
</dbReference>
<accession>K9W4R7</accession>
<dbReference type="GO" id="GO:0008168">
    <property type="term" value="F:methyltransferase activity"/>
    <property type="evidence" value="ECO:0007669"/>
    <property type="project" value="UniProtKB-KW"/>
</dbReference>
<keyword evidence="3" id="KW-1185">Reference proteome</keyword>
<dbReference type="OrthoDB" id="9765084at2"/>
<feature type="domain" description="Methyltransferase" evidence="1">
    <location>
        <begin position="206"/>
        <end position="303"/>
    </location>
</feature>
<dbReference type="STRING" id="1173022.Cri9333_4403"/>
<proteinExistence type="predicted"/>
<dbReference type="SUPFAM" id="SSF53335">
    <property type="entry name" value="S-adenosyl-L-methionine-dependent methyltransferases"/>
    <property type="match status" value="1"/>
</dbReference>
<evidence type="ECO:0000313" key="3">
    <source>
        <dbReference type="Proteomes" id="UP000010472"/>
    </source>
</evidence>
<name>K9W4R7_9CYAN</name>
<keyword evidence="2" id="KW-0489">Methyltransferase</keyword>
<dbReference type="GO" id="GO:0032259">
    <property type="term" value="P:methylation"/>
    <property type="evidence" value="ECO:0007669"/>
    <property type="project" value="UniProtKB-KW"/>
</dbReference>
<dbReference type="Pfam" id="PF13649">
    <property type="entry name" value="Methyltransf_25"/>
    <property type="match status" value="1"/>
</dbReference>
<reference evidence="2 3" key="1">
    <citation type="submission" date="2012-06" db="EMBL/GenBank/DDBJ databases">
        <title>Finished chromosome of genome of Crinalium epipsammum PCC 9333.</title>
        <authorList>
            <consortium name="US DOE Joint Genome Institute"/>
            <person name="Gugger M."/>
            <person name="Coursin T."/>
            <person name="Rippka R."/>
            <person name="Tandeau De Marsac N."/>
            <person name="Huntemann M."/>
            <person name="Wei C.-L."/>
            <person name="Han J."/>
            <person name="Detter J.C."/>
            <person name="Han C."/>
            <person name="Tapia R."/>
            <person name="Davenport K."/>
            <person name="Daligault H."/>
            <person name="Erkkila T."/>
            <person name="Gu W."/>
            <person name="Munk A.C.C."/>
            <person name="Teshima H."/>
            <person name="Xu Y."/>
            <person name="Chain P."/>
            <person name="Chen A."/>
            <person name="Krypides N."/>
            <person name="Mavromatis K."/>
            <person name="Markowitz V."/>
            <person name="Szeto E."/>
            <person name="Ivanova N."/>
            <person name="Mikhailova N."/>
            <person name="Ovchinnikova G."/>
            <person name="Pagani I."/>
            <person name="Pati A."/>
            <person name="Goodwin L."/>
            <person name="Peters L."/>
            <person name="Pitluck S."/>
            <person name="Woyke T."/>
            <person name="Kerfeld C."/>
        </authorList>
    </citation>
    <scope>NUCLEOTIDE SEQUENCE [LARGE SCALE GENOMIC DNA]</scope>
    <source>
        <strain evidence="2 3">PCC 9333</strain>
    </source>
</reference>
<dbReference type="PANTHER" id="PTHR43591:SF110">
    <property type="entry name" value="RHODANESE DOMAIN-CONTAINING PROTEIN"/>
    <property type="match status" value="1"/>
</dbReference>
<dbReference type="PANTHER" id="PTHR43591">
    <property type="entry name" value="METHYLTRANSFERASE"/>
    <property type="match status" value="1"/>
</dbReference>
<dbReference type="RefSeq" id="WP_015205279.1">
    <property type="nucleotide sequence ID" value="NC_019753.1"/>
</dbReference>
<dbReference type="EMBL" id="CP003620">
    <property type="protein sequence ID" value="AFZ15186.1"/>
    <property type="molecule type" value="Genomic_DNA"/>
</dbReference>
<protein>
    <submittedName>
        <fullName evidence="2">Methyltransferase type 11</fullName>
    </submittedName>
</protein>
<sequence length="372" mass="42568">MTVADRRQLNNTLHKSENNQFAEPLTQLAYQIFQQSKISFGIAHKALSSQLLNLLNPAGNPKTKPLEPSLLIKLQKRLSQILAAEWQDAEKGVYPTSLLFDQSWEEFLRYYPVVWLDMLQASERAKQKKYQDFSPEINIEGYPKYYLQNFHYQTDGYLSDMSANLYDLQVDILFNGAADAMRRRILSPLKQGVKNFDSVSPQQIRVLDIACGTGRTLKSIRATLPQASLFGVDLSPAYLRKANQFLSGIPGELPQLLQANAEELPYLDNYFHAVTNVFMFHELPAAVRQRVIEECFRVIQPGGVFVICDSMQVSDSPDFMSVMENFPAMFHEPYYNNYINDDVVERLESAGFRDISTEVHFVSKYWIAHKPG</sequence>
<gene>
    <name evidence="2" type="ORF">Cri9333_4403</name>
</gene>
<evidence type="ECO:0000259" key="1">
    <source>
        <dbReference type="Pfam" id="PF13649"/>
    </source>
</evidence>
<dbReference type="CDD" id="cd02440">
    <property type="entry name" value="AdoMet_MTases"/>
    <property type="match status" value="1"/>
</dbReference>
<dbReference type="eggNOG" id="COG2226">
    <property type="taxonomic scope" value="Bacteria"/>
</dbReference>
<dbReference type="Gene3D" id="3.40.50.150">
    <property type="entry name" value="Vaccinia Virus protein VP39"/>
    <property type="match status" value="1"/>
</dbReference>
<dbReference type="Proteomes" id="UP000010472">
    <property type="component" value="Chromosome"/>
</dbReference>
<dbReference type="KEGG" id="cep:Cri9333_4403"/>
<dbReference type="InterPro" id="IPR029063">
    <property type="entry name" value="SAM-dependent_MTases_sf"/>
</dbReference>
<dbReference type="PATRIC" id="fig|1173022.3.peg.4755"/>
<evidence type="ECO:0000313" key="2">
    <source>
        <dbReference type="EMBL" id="AFZ15186.1"/>
    </source>
</evidence>
<organism evidence="2 3">
    <name type="scientific">Crinalium epipsammum PCC 9333</name>
    <dbReference type="NCBI Taxonomy" id="1173022"/>
    <lineage>
        <taxon>Bacteria</taxon>
        <taxon>Bacillati</taxon>
        <taxon>Cyanobacteriota</taxon>
        <taxon>Cyanophyceae</taxon>
        <taxon>Gomontiellales</taxon>
        <taxon>Gomontiellaceae</taxon>
        <taxon>Crinalium</taxon>
    </lineage>
</organism>
<keyword evidence="2" id="KW-0808">Transferase</keyword>
<dbReference type="HOGENOM" id="CLU_037171_0_0_3"/>
<dbReference type="AlphaFoldDB" id="K9W4R7"/>